<proteinExistence type="predicted"/>
<reference evidence="1" key="1">
    <citation type="submission" date="2018-02" db="EMBL/GenBank/DDBJ databases">
        <title>Rhizophora mucronata_Transcriptome.</title>
        <authorList>
            <person name="Meera S.P."/>
            <person name="Sreeshan A."/>
            <person name="Augustine A."/>
        </authorList>
    </citation>
    <scope>NUCLEOTIDE SEQUENCE</scope>
    <source>
        <tissue evidence="1">Leaf</tissue>
    </source>
</reference>
<accession>A0A2P2Q237</accession>
<dbReference type="EMBL" id="GGEC01080505">
    <property type="protein sequence ID" value="MBX60989.1"/>
    <property type="molecule type" value="Transcribed_RNA"/>
</dbReference>
<protein>
    <submittedName>
        <fullName evidence="1">Uncharacterized protein</fullName>
    </submittedName>
</protein>
<name>A0A2P2Q237_RHIMU</name>
<organism evidence="1">
    <name type="scientific">Rhizophora mucronata</name>
    <name type="common">Asiatic mangrove</name>
    <dbReference type="NCBI Taxonomy" id="61149"/>
    <lineage>
        <taxon>Eukaryota</taxon>
        <taxon>Viridiplantae</taxon>
        <taxon>Streptophyta</taxon>
        <taxon>Embryophyta</taxon>
        <taxon>Tracheophyta</taxon>
        <taxon>Spermatophyta</taxon>
        <taxon>Magnoliopsida</taxon>
        <taxon>eudicotyledons</taxon>
        <taxon>Gunneridae</taxon>
        <taxon>Pentapetalae</taxon>
        <taxon>rosids</taxon>
        <taxon>fabids</taxon>
        <taxon>Malpighiales</taxon>
        <taxon>Rhizophoraceae</taxon>
        <taxon>Rhizophora</taxon>
    </lineage>
</organism>
<sequence length="23" mass="2653">MTQTSSTIPNTSLETVKFARYNY</sequence>
<dbReference type="AlphaFoldDB" id="A0A2P2Q237"/>
<evidence type="ECO:0000313" key="1">
    <source>
        <dbReference type="EMBL" id="MBX60989.1"/>
    </source>
</evidence>